<organism evidence="1 2">
    <name type="scientific">Flammeovirga pectinis</name>
    <dbReference type="NCBI Taxonomy" id="2494373"/>
    <lineage>
        <taxon>Bacteria</taxon>
        <taxon>Pseudomonadati</taxon>
        <taxon>Bacteroidota</taxon>
        <taxon>Cytophagia</taxon>
        <taxon>Cytophagales</taxon>
        <taxon>Flammeovirgaceae</taxon>
        <taxon>Flammeovirga</taxon>
    </lineage>
</organism>
<name>A0A3S9PB64_9BACT</name>
<protein>
    <submittedName>
        <fullName evidence="1">Uncharacterized protein</fullName>
    </submittedName>
</protein>
<sequence length="125" mass="14949">MKEKVLNREFHLDESFKKIVYYKIGGLNKSESIDRNWRKPHKLQSDEPQYYGHLEYSYQVIADGNECRIVINAVIHKNKWYLMDLFVYKTPHRFIPLLLSKGELILHDKYDTLEGSKNYIIDCPL</sequence>
<dbReference type="KEGG" id="fll:EI427_25060"/>
<evidence type="ECO:0000313" key="1">
    <source>
        <dbReference type="EMBL" id="AZQ65485.1"/>
    </source>
</evidence>
<dbReference type="Proteomes" id="UP000267268">
    <property type="component" value="Chromosome 2"/>
</dbReference>
<evidence type="ECO:0000313" key="2">
    <source>
        <dbReference type="Proteomes" id="UP000267268"/>
    </source>
</evidence>
<dbReference type="AlphaFoldDB" id="A0A3S9PB64"/>
<proteinExistence type="predicted"/>
<keyword evidence="2" id="KW-1185">Reference proteome</keyword>
<dbReference type="OrthoDB" id="9847520at2"/>
<accession>A0A3S9PB64</accession>
<reference evidence="1 2" key="1">
    <citation type="submission" date="2018-12" db="EMBL/GenBank/DDBJ databases">
        <title>Flammeovirga pectinis sp. nov., isolated from the gut of the Korean scallop, Patinopecten yessoensis.</title>
        <authorList>
            <person name="Bae J.-W."/>
            <person name="Jeong Y.-S."/>
            <person name="Kang W."/>
        </authorList>
    </citation>
    <scope>NUCLEOTIDE SEQUENCE [LARGE SCALE GENOMIC DNA]</scope>
    <source>
        <strain evidence="1 2">L12M1</strain>
    </source>
</reference>
<gene>
    <name evidence="1" type="ORF">EI427_25060</name>
</gene>
<dbReference type="EMBL" id="CP034563">
    <property type="protein sequence ID" value="AZQ65485.1"/>
    <property type="molecule type" value="Genomic_DNA"/>
</dbReference>